<gene>
    <name evidence="1" type="ORF">SDC9_130301</name>
</gene>
<sequence>MDAVKQKTTTETRGIRFSFQGDMLFITLPSGRKLSYVKPRIGTNRFGSECVTYEGIDATKKWERIESSPGKWVENITQAVARDILYYALSTFCTSDVVMHIHDEIVIEADKHISLEAVCEQMSRVPPWARGLPLRADGYECDFYQKN</sequence>
<evidence type="ECO:0000313" key="1">
    <source>
        <dbReference type="EMBL" id="MPM83238.1"/>
    </source>
</evidence>
<reference evidence="1" key="1">
    <citation type="submission" date="2019-08" db="EMBL/GenBank/DDBJ databases">
        <authorList>
            <person name="Kucharzyk K."/>
            <person name="Murdoch R.W."/>
            <person name="Higgins S."/>
            <person name="Loffler F."/>
        </authorList>
    </citation>
    <scope>NUCLEOTIDE SEQUENCE</scope>
</reference>
<comment type="caution">
    <text evidence="1">The sequence shown here is derived from an EMBL/GenBank/DDBJ whole genome shotgun (WGS) entry which is preliminary data.</text>
</comment>
<accession>A0A645D2F1</accession>
<evidence type="ECO:0008006" key="2">
    <source>
        <dbReference type="Google" id="ProtNLM"/>
    </source>
</evidence>
<dbReference type="EMBL" id="VSSQ01032085">
    <property type="protein sequence ID" value="MPM83238.1"/>
    <property type="molecule type" value="Genomic_DNA"/>
</dbReference>
<dbReference type="AlphaFoldDB" id="A0A645D2F1"/>
<organism evidence="1">
    <name type="scientific">bioreactor metagenome</name>
    <dbReference type="NCBI Taxonomy" id="1076179"/>
    <lineage>
        <taxon>unclassified sequences</taxon>
        <taxon>metagenomes</taxon>
        <taxon>ecological metagenomes</taxon>
    </lineage>
</organism>
<proteinExistence type="predicted"/>
<dbReference type="InterPro" id="IPR043502">
    <property type="entry name" value="DNA/RNA_pol_sf"/>
</dbReference>
<name>A0A645D2F1_9ZZZZ</name>
<dbReference type="SUPFAM" id="SSF56672">
    <property type="entry name" value="DNA/RNA polymerases"/>
    <property type="match status" value="1"/>
</dbReference>
<protein>
    <recommendedName>
        <fullName evidence="2">DNA-directed DNA polymerase family A palm domain-containing protein</fullName>
    </recommendedName>
</protein>